<dbReference type="GO" id="GO:0006085">
    <property type="term" value="P:acetyl-CoA biosynthetic process"/>
    <property type="evidence" value="ECO:0007669"/>
    <property type="project" value="UniProtKB-UniRule"/>
</dbReference>
<reference evidence="8" key="1">
    <citation type="journal article" date="2014" name="Int. J. Syst. Evol. Microbiol.">
        <title>Complete genome sequence of Corynebacterium casei LMG S-19264T (=DSM 44701T), isolated from a smear-ripened cheese.</title>
        <authorList>
            <consortium name="US DOE Joint Genome Institute (JGI-PGF)"/>
            <person name="Walter F."/>
            <person name="Albersmeier A."/>
            <person name="Kalinowski J."/>
            <person name="Ruckert C."/>
        </authorList>
    </citation>
    <scope>NUCLEOTIDE SEQUENCE</scope>
    <source>
        <strain evidence="8">CGMCC 1.12698</strain>
    </source>
</reference>
<keyword evidence="3 6" id="KW-0547">Nucleotide-binding</keyword>
<dbReference type="SUPFAM" id="SSF53067">
    <property type="entry name" value="Actin-like ATPase domain"/>
    <property type="match status" value="2"/>
</dbReference>
<dbReference type="GO" id="GO:0008776">
    <property type="term" value="F:acetate kinase activity"/>
    <property type="evidence" value="ECO:0007669"/>
    <property type="project" value="UniProtKB-UniRule"/>
</dbReference>
<dbReference type="EC" id="2.7.2.1" evidence="6"/>
<evidence type="ECO:0000256" key="1">
    <source>
        <dbReference type="ARBA" id="ARBA00008748"/>
    </source>
</evidence>
<evidence type="ECO:0000256" key="7">
    <source>
        <dbReference type="RuleBase" id="RU003835"/>
    </source>
</evidence>
<evidence type="ECO:0000313" key="9">
    <source>
        <dbReference type="Proteomes" id="UP000605259"/>
    </source>
</evidence>
<keyword evidence="6" id="KW-0479">Metal-binding</keyword>
<keyword evidence="9" id="KW-1185">Reference proteome</keyword>
<feature type="binding site" evidence="6">
    <location>
        <position position="89"/>
    </location>
    <ligand>
        <name>substrate</name>
    </ligand>
</feature>
<comment type="cofactor">
    <cofactor evidence="6">
        <name>Mg(2+)</name>
        <dbReference type="ChEBI" id="CHEBI:18420"/>
    </cofactor>
    <cofactor evidence="6">
        <name>Mn(2+)</name>
        <dbReference type="ChEBI" id="CHEBI:29035"/>
    </cofactor>
    <text evidence="6">Mg(2+). Can also accept Mn(2+).</text>
</comment>
<evidence type="ECO:0000256" key="4">
    <source>
        <dbReference type="ARBA" id="ARBA00022777"/>
    </source>
</evidence>
<dbReference type="Pfam" id="PF00871">
    <property type="entry name" value="Acetate_kinase"/>
    <property type="match status" value="1"/>
</dbReference>
<dbReference type="InterPro" id="IPR000890">
    <property type="entry name" value="Aliphatic_acid_kin_short-chain"/>
</dbReference>
<dbReference type="PIRSF" id="PIRSF000722">
    <property type="entry name" value="Acetate_prop_kin"/>
    <property type="match status" value="1"/>
</dbReference>
<dbReference type="InterPro" id="IPR004372">
    <property type="entry name" value="Ac/propionate_kinase"/>
</dbReference>
<dbReference type="PRINTS" id="PR00471">
    <property type="entry name" value="ACETATEKNASE"/>
</dbReference>
<feature type="binding site" evidence="6">
    <location>
        <begin position="281"/>
        <end position="283"/>
    </location>
    <ligand>
        <name>ATP</name>
        <dbReference type="ChEBI" id="CHEBI:30616"/>
    </ligand>
</feature>
<evidence type="ECO:0000256" key="5">
    <source>
        <dbReference type="ARBA" id="ARBA00022840"/>
    </source>
</evidence>
<evidence type="ECO:0000256" key="6">
    <source>
        <dbReference type="HAMAP-Rule" id="MF_00020"/>
    </source>
</evidence>
<gene>
    <name evidence="6 8" type="primary">ackA</name>
    <name evidence="8" type="ORF">GCM10007140_28500</name>
</gene>
<keyword evidence="6" id="KW-0460">Magnesium</keyword>
<dbReference type="RefSeq" id="WP_188389142.1">
    <property type="nucleotide sequence ID" value="NZ_BMFK01000002.1"/>
</dbReference>
<comment type="caution">
    <text evidence="8">The sequence shown here is derived from an EMBL/GenBank/DDBJ whole genome shotgun (WGS) entry which is preliminary data.</text>
</comment>
<feature type="site" description="Transition state stabilizer" evidence="6">
    <location>
        <position position="239"/>
    </location>
</feature>
<evidence type="ECO:0000313" key="8">
    <source>
        <dbReference type="EMBL" id="GGE77113.1"/>
    </source>
</evidence>
<keyword evidence="6" id="KW-0963">Cytoplasm</keyword>
<dbReference type="GO" id="GO:0005737">
    <property type="term" value="C:cytoplasm"/>
    <property type="evidence" value="ECO:0007669"/>
    <property type="project" value="UniProtKB-SubCell"/>
</dbReference>
<dbReference type="GO" id="GO:0005524">
    <property type="term" value="F:ATP binding"/>
    <property type="evidence" value="ECO:0007669"/>
    <property type="project" value="UniProtKB-KW"/>
</dbReference>
<evidence type="ECO:0000256" key="2">
    <source>
        <dbReference type="ARBA" id="ARBA00022679"/>
    </source>
</evidence>
<accession>A0A917AX23</accession>
<comment type="subunit">
    <text evidence="6">Homodimer.</text>
</comment>
<dbReference type="GO" id="GO:0000287">
    <property type="term" value="F:magnesium ion binding"/>
    <property type="evidence" value="ECO:0007669"/>
    <property type="project" value="UniProtKB-UniRule"/>
</dbReference>
<comment type="catalytic activity">
    <reaction evidence="6">
        <text>acetate + ATP = acetyl phosphate + ADP</text>
        <dbReference type="Rhea" id="RHEA:11352"/>
        <dbReference type="ChEBI" id="CHEBI:22191"/>
        <dbReference type="ChEBI" id="CHEBI:30089"/>
        <dbReference type="ChEBI" id="CHEBI:30616"/>
        <dbReference type="ChEBI" id="CHEBI:456216"/>
        <dbReference type="EC" id="2.7.2.1"/>
    </reaction>
</comment>
<keyword evidence="5 6" id="KW-0067">ATP-binding</keyword>
<dbReference type="EMBL" id="BMFK01000002">
    <property type="protein sequence ID" value="GGE77113.1"/>
    <property type="molecule type" value="Genomic_DNA"/>
</dbReference>
<dbReference type="PANTHER" id="PTHR21060:SF15">
    <property type="entry name" value="ACETATE KINASE-RELATED"/>
    <property type="match status" value="1"/>
</dbReference>
<dbReference type="PROSITE" id="PS01075">
    <property type="entry name" value="ACETATE_KINASE_1"/>
    <property type="match status" value="1"/>
</dbReference>
<proteinExistence type="inferred from homology"/>
<dbReference type="Gene3D" id="3.30.420.40">
    <property type="match status" value="2"/>
</dbReference>
<feature type="binding site" evidence="6">
    <location>
        <position position="15"/>
    </location>
    <ligand>
        <name>ATP</name>
        <dbReference type="ChEBI" id="CHEBI:30616"/>
    </ligand>
</feature>
<keyword evidence="4 6" id="KW-0418">Kinase</keyword>
<comment type="subcellular location">
    <subcellularLocation>
        <location evidence="6">Cytoplasm</location>
    </subcellularLocation>
</comment>
<dbReference type="InterPro" id="IPR023865">
    <property type="entry name" value="Aliphatic_acid_kinase_CS"/>
</dbReference>
<feature type="binding site" evidence="6">
    <location>
        <position position="8"/>
    </location>
    <ligand>
        <name>Mg(2+)</name>
        <dbReference type="ChEBI" id="CHEBI:18420"/>
    </ligand>
</feature>
<dbReference type="NCBIfam" id="TIGR00016">
    <property type="entry name" value="ackA"/>
    <property type="match status" value="1"/>
</dbReference>
<comment type="similarity">
    <text evidence="1 6 7">Belongs to the acetokinase family.</text>
</comment>
<dbReference type="CDD" id="cd24010">
    <property type="entry name" value="ASKHA_NBD_AcK_PK"/>
    <property type="match status" value="1"/>
</dbReference>
<feature type="binding site" evidence="6">
    <location>
        <begin position="206"/>
        <end position="210"/>
    </location>
    <ligand>
        <name>ATP</name>
        <dbReference type="ChEBI" id="CHEBI:30616"/>
    </ligand>
</feature>
<feature type="site" description="Transition state stabilizer" evidence="6">
    <location>
        <position position="178"/>
    </location>
</feature>
<feature type="active site" description="Proton donor/acceptor" evidence="6">
    <location>
        <position position="146"/>
    </location>
</feature>
<keyword evidence="2 6" id="KW-0808">Transferase</keyword>
<name>A0A917AX23_9BACI</name>
<comment type="pathway">
    <text evidence="6">Metabolic intermediate biosynthesis; acetyl-CoA biosynthesis; acetyl-CoA from acetate: step 1/2.</text>
</comment>
<dbReference type="AlphaFoldDB" id="A0A917AX23"/>
<protein>
    <recommendedName>
        <fullName evidence="6">Acetate kinase</fullName>
        <ecNumber evidence="6">2.7.2.1</ecNumber>
    </recommendedName>
    <alternativeName>
        <fullName evidence="6">Acetokinase</fullName>
    </alternativeName>
</protein>
<dbReference type="HAMAP" id="MF_00020">
    <property type="entry name" value="Acetate_kinase"/>
    <property type="match status" value="1"/>
</dbReference>
<evidence type="ECO:0000256" key="3">
    <source>
        <dbReference type="ARBA" id="ARBA00022741"/>
    </source>
</evidence>
<dbReference type="GO" id="GO:0006083">
    <property type="term" value="P:acetate metabolic process"/>
    <property type="evidence" value="ECO:0007669"/>
    <property type="project" value="TreeGrafter"/>
</dbReference>
<sequence>MSKVIAINAGSSSLKFQLFEMPSEKVLTKGLVERIGLKDSVFTISVNDEKVTEVTDIPDHAVAVKMLLDKLTGLGIISSLEEINGIGHRVVHGGEQFADSVVLTDEVIEQIESLNELAPLHNPANIVGIKSFKEILPNVPAVAVFDTAFHQTMPEKSFLYSLPYEYYEKFGVRKYGFHGTSHKYVSQRAADLLGRPVEQLRIISCHLGNGASIAAIEGGKSVDTSMGFTPLAGVTMGTRSGNIDPALIPYIMEKTGQTVEEVADVLNKKSGMLGLTGLSSDLRDVEGAAEEGDKRAQVALDIFVNRIHKYIGSYAARMKGVDAIVFTAGIGENAIELRERILEGLEFMGVYFDAKQNNVRGKEAFISFPHSPVKVMVIPTDEEVMIARDVVRLASV</sequence>
<organism evidence="8 9">
    <name type="scientific">Priestia taiwanensis</name>
    <dbReference type="NCBI Taxonomy" id="1347902"/>
    <lineage>
        <taxon>Bacteria</taxon>
        <taxon>Bacillati</taxon>
        <taxon>Bacillota</taxon>
        <taxon>Bacilli</taxon>
        <taxon>Bacillales</taxon>
        <taxon>Bacillaceae</taxon>
        <taxon>Priestia</taxon>
    </lineage>
</organism>
<dbReference type="PANTHER" id="PTHR21060">
    <property type="entry name" value="ACETATE KINASE"/>
    <property type="match status" value="1"/>
</dbReference>
<dbReference type="InterPro" id="IPR043129">
    <property type="entry name" value="ATPase_NBD"/>
</dbReference>
<comment type="function">
    <text evidence="6">Catalyzes the formation of acetyl phosphate from acetate and ATP. Can also catalyze the reverse reaction.</text>
</comment>
<dbReference type="Proteomes" id="UP000605259">
    <property type="component" value="Unassembled WGS sequence"/>
</dbReference>
<feature type="binding site" evidence="6">
    <location>
        <begin position="329"/>
        <end position="333"/>
    </location>
    <ligand>
        <name>ATP</name>
        <dbReference type="ChEBI" id="CHEBI:30616"/>
    </ligand>
</feature>
<reference evidence="8" key="2">
    <citation type="submission" date="2020-09" db="EMBL/GenBank/DDBJ databases">
        <authorList>
            <person name="Sun Q."/>
            <person name="Zhou Y."/>
        </authorList>
    </citation>
    <scope>NUCLEOTIDE SEQUENCE</scope>
    <source>
        <strain evidence="8">CGMCC 1.12698</strain>
    </source>
</reference>
<feature type="binding site" evidence="6">
    <location>
        <position position="382"/>
    </location>
    <ligand>
        <name>Mg(2+)</name>
        <dbReference type="ChEBI" id="CHEBI:18420"/>
    </ligand>
</feature>
<dbReference type="PROSITE" id="PS01076">
    <property type="entry name" value="ACETATE_KINASE_2"/>
    <property type="match status" value="1"/>
</dbReference>